<evidence type="ECO:0000259" key="6">
    <source>
        <dbReference type="Pfam" id="PF06271"/>
    </source>
</evidence>
<sequence length="185" mass="20197">MSTGGERPAPEGAAVPAQTPKLWVRMACGVYEGLLVFGVLAAASLVYGLLVRPSGDANWGLAHRLYLLVVMAAYFTWFWAKGETLAMGTWHLRLRMAQGHGSVPPIRALLRFALSLMWFLPGLLALHLSGLEGERSAWGLVMGANIVGYALLTRLHPSRQYLHDVLAGTEMVFVPGRKMKQRGEG</sequence>
<evidence type="ECO:0000256" key="2">
    <source>
        <dbReference type="ARBA" id="ARBA00022692"/>
    </source>
</evidence>
<feature type="domain" description="RDD" evidence="6">
    <location>
        <begin position="20"/>
        <end position="168"/>
    </location>
</feature>
<keyword evidence="8" id="KW-1185">Reference proteome</keyword>
<feature type="transmembrane region" description="Helical" evidence="5">
    <location>
        <begin position="108"/>
        <end position="129"/>
    </location>
</feature>
<comment type="subcellular location">
    <subcellularLocation>
        <location evidence="1">Membrane</location>
        <topology evidence="1">Multi-pass membrane protein</topology>
    </subcellularLocation>
</comment>
<gene>
    <name evidence="7" type="ORF">EOD73_04920</name>
</gene>
<dbReference type="OrthoDB" id="5298807at2"/>
<evidence type="ECO:0000256" key="4">
    <source>
        <dbReference type="ARBA" id="ARBA00023136"/>
    </source>
</evidence>
<feature type="transmembrane region" description="Helical" evidence="5">
    <location>
        <begin position="65"/>
        <end position="87"/>
    </location>
</feature>
<dbReference type="Pfam" id="PF06271">
    <property type="entry name" value="RDD"/>
    <property type="match status" value="1"/>
</dbReference>
<protein>
    <submittedName>
        <fullName evidence="7">RDD family protein</fullName>
    </submittedName>
</protein>
<evidence type="ECO:0000256" key="3">
    <source>
        <dbReference type="ARBA" id="ARBA00022989"/>
    </source>
</evidence>
<dbReference type="InterPro" id="IPR010432">
    <property type="entry name" value="RDD"/>
</dbReference>
<keyword evidence="3 5" id="KW-1133">Transmembrane helix</keyword>
<dbReference type="RefSeq" id="WP_127681400.1">
    <property type="nucleotide sequence ID" value="NZ_SACM01000001.1"/>
</dbReference>
<evidence type="ECO:0000256" key="5">
    <source>
        <dbReference type="SAM" id="Phobius"/>
    </source>
</evidence>
<evidence type="ECO:0000313" key="7">
    <source>
        <dbReference type="EMBL" id="RVT88331.1"/>
    </source>
</evidence>
<feature type="transmembrane region" description="Helical" evidence="5">
    <location>
        <begin position="135"/>
        <end position="152"/>
    </location>
</feature>
<dbReference type="Proteomes" id="UP000288587">
    <property type="component" value="Unassembled WGS sequence"/>
</dbReference>
<dbReference type="GO" id="GO:0016020">
    <property type="term" value="C:membrane"/>
    <property type="evidence" value="ECO:0007669"/>
    <property type="project" value="UniProtKB-SubCell"/>
</dbReference>
<accession>A0A3S2UI60</accession>
<dbReference type="EMBL" id="SACM01000001">
    <property type="protein sequence ID" value="RVT88331.1"/>
    <property type="molecule type" value="Genomic_DNA"/>
</dbReference>
<reference evidence="7 8" key="1">
    <citation type="submission" date="2019-01" db="EMBL/GenBank/DDBJ databases">
        <authorList>
            <person name="Chen W.-M."/>
        </authorList>
    </citation>
    <scope>NUCLEOTIDE SEQUENCE [LARGE SCALE GENOMIC DNA]</scope>
    <source>
        <strain evidence="7 8">CCP-18</strain>
    </source>
</reference>
<evidence type="ECO:0000256" key="1">
    <source>
        <dbReference type="ARBA" id="ARBA00004141"/>
    </source>
</evidence>
<dbReference type="AlphaFoldDB" id="A0A3S2UI60"/>
<comment type="caution">
    <text evidence="7">The sequence shown here is derived from an EMBL/GenBank/DDBJ whole genome shotgun (WGS) entry which is preliminary data.</text>
</comment>
<organism evidence="7 8">
    <name type="scientific">Inhella crocodyli</name>
    <dbReference type="NCBI Taxonomy" id="2499851"/>
    <lineage>
        <taxon>Bacteria</taxon>
        <taxon>Pseudomonadati</taxon>
        <taxon>Pseudomonadota</taxon>
        <taxon>Betaproteobacteria</taxon>
        <taxon>Burkholderiales</taxon>
        <taxon>Sphaerotilaceae</taxon>
        <taxon>Inhella</taxon>
    </lineage>
</organism>
<evidence type="ECO:0000313" key="8">
    <source>
        <dbReference type="Proteomes" id="UP000288587"/>
    </source>
</evidence>
<proteinExistence type="predicted"/>
<name>A0A3S2UI60_9BURK</name>
<keyword evidence="4 5" id="KW-0472">Membrane</keyword>
<feature type="transmembrane region" description="Helical" evidence="5">
    <location>
        <begin position="30"/>
        <end position="50"/>
    </location>
</feature>
<keyword evidence="2 5" id="KW-0812">Transmembrane</keyword>